<dbReference type="EMBL" id="CP020919">
    <property type="protein sequence ID" value="AWG26067.1"/>
    <property type="molecule type" value="Genomic_DNA"/>
</dbReference>
<evidence type="ECO:0000313" key="3">
    <source>
        <dbReference type="Proteomes" id="UP000244677"/>
    </source>
</evidence>
<reference evidence="2 3" key="1">
    <citation type="submission" date="2017-04" db="EMBL/GenBank/DDBJ databases">
        <title>Complete genome sequence of Flavobacterium kingsejong AJ004.</title>
        <authorList>
            <person name="Lee P.C."/>
        </authorList>
    </citation>
    <scope>NUCLEOTIDE SEQUENCE [LARGE SCALE GENOMIC DNA]</scope>
    <source>
        <strain evidence="2 3">AJ004</strain>
    </source>
</reference>
<organism evidence="2 3">
    <name type="scientific">Flavobacterium kingsejongi</name>
    <dbReference type="NCBI Taxonomy" id="1678728"/>
    <lineage>
        <taxon>Bacteria</taxon>
        <taxon>Pseudomonadati</taxon>
        <taxon>Bacteroidota</taxon>
        <taxon>Flavobacteriia</taxon>
        <taxon>Flavobacteriales</taxon>
        <taxon>Flavobacteriaceae</taxon>
        <taxon>Flavobacterium</taxon>
    </lineage>
</organism>
<evidence type="ECO:0008006" key="4">
    <source>
        <dbReference type="Google" id="ProtNLM"/>
    </source>
</evidence>
<keyword evidence="1" id="KW-0732">Signal</keyword>
<protein>
    <recommendedName>
        <fullName evidence="4">WG repeat-containing protein</fullName>
    </recommendedName>
</protein>
<sequence length="254" mass="29201">MRYYTMLLLFCCTLTVTMVNGQSKDKLLFSENNYTVFQKAGTKTYYLKKGNKIVQKDLRFCLPVGNGLQVIDENGTMYFLDEKLKRKNTLEPIPILLCGTVADYELRIKETANHFIILQRETYFNRDGKIPPREIARISKKDADRVFFLNKKTVFNFTGDFNIGKMSKADPSIIAYIKDGRYFILNDPAHDDYDFIAFSQALAALKKGKLKGYYGLSAVKYTMLGRFDHYLAGIELPDGRKGYLDTEGNEYLNP</sequence>
<gene>
    <name evidence="2" type="ORF">FK004_12950</name>
</gene>
<evidence type="ECO:0000313" key="2">
    <source>
        <dbReference type="EMBL" id="AWG26067.1"/>
    </source>
</evidence>
<dbReference type="OrthoDB" id="1445451at2"/>
<feature type="chain" id="PRO_5015491974" description="WG repeat-containing protein" evidence="1">
    <location>
        <begin position="22"/>
        <end position="254"/>
    </location>
</feature>
<keyword evidence="3" id="KW-1185">Reference proteome</keyword>
<accession>A0A2S1LQN0</accession>
<name>A0A2S1LQN0_9FLAO</name>
<dbReference type="Proteomes" id="UP000244677">
    <property type="component" value="Chromosome"/>
</dbReference>
<feature type="signal peptide" evidence="1">
    <location>
        <begin position="1"/>
        <end position="21"/>
    </location>
</feature>
<dbReference type="RefSeq" id="WP_108737605.1">
    <property type="nucleotide sequence ID" value="NZ_CP020919.1"/>
</dbReference>
<dbReference type="AlphaFoldDB" id="A0A2S1LQN0"/>
<dbReference type="KEGG" id="fki:FK004_12950"/>
<proteinExistence type="predicted"/>
<evidence type="ECO:0000256" key="1">
    <source>
        <dbReference type="SAM" id="SignalP"/>
    </source>
</evidence>